<gene>
    <name evidence="8" type="ORF">ACFPIJ_48420</name>
</gene>
<dbReference type="CDD" id="cd15831">
    <property type="entry name" value="BTAD"/>
    <property type="match status" value="1"/>
</dbReference>
<keyword evidence="9" id="KW-1185">Reference proteome</keyword>
<dbReference type="Gene3D" id="3.40.50.300">
    <property type="entry name" value="P-loop containing nucleotide triphosphate hydrolases"/>
    <property type="match status" value="1"/>
</dbReference>
<evidence type="ECO:0000256" key="1">
    <source>
        <dbReference type="ARBA" id="ARBA00005820"/>
    </source>
</evidence>
<proteinExistence type="inferred from homology"/>
<evidence type="ECO:0000313" key="8">
    <source>
        <dbReference type="EMBL" id="MFC5005638.1"/>
    </source>
</evidence>
<organism evidence="8 9">
    <name type="scientific">Dactylosporangium cerinum</name>
    <dbReference type="NCBI Taxonomy" id="1434730"/>
    <lineage>
        <taxon>Bacteria</taxon>
        <taxon>Bacillati</taxon>
        <taxon>Actinomycetota</taxon>
        <taxon>Actinomycetes</taxon>
        <taxon>Micromonosporales</taxon>
        <taxon>Micromonosporaceae</taxon>
        <taxon>Dactylosporangium</taxon>
    </lineage>
</organism>
<dbReference type="InterPro" id="IPR005158">
    <property type="entry name" value="BTAD"/>
</dbReference>
<comment type="similarity">
    <text evidence="1">Belongs to the AfsR/DnrI/RedD regulatory family.</text>
</comment>
<dbReference type="PRINTS" id="PR00364">
    <property type="entry name" value="DISEASERSIST"/>
</dbReference>
<evidence type="ECO:0000313" key="9">
    <source>
        <dbReference type="Proteomes" id="UP001595912"/>
    </source>
</evidence>
<dbReference type="Proteomes" id="UP001595912">
    <property type="component" value="Unassembled WGS sequence"/>
</dbReference>
<evidence type="ECO:0000256" key="6">
    <source>
        <dbReference type="SAM" id="MobiDB-lite"/>
    </source>
</evidence>
<dbReference type="Gene3D" id="1.25.40.10">
    <property type="entry name" value="Tetratricopeptide repeat domain"/>
    <property type="match status" value="2"/>
</dbReference>
<dbReference type="InterPro" id="IPR016032">
    <property type="entry name" value="Sig_transdc_resp-reg_C-effctor"/>
</dbReference>
<feature type="DNA-binding region" description="OmpR/PhoB-type" evidence="5">
    <location>
        <begin position="1"/>
        <end position="91"/>
    </location>
</feature>
<dbReference type="PANTHER" id="PTHR35807:SF1">
    <property type="entry name" value="TRANSCRIPTIONAL REGULATOR REDD"/>
    <property type="match status" value="1"/>
</dbReference>
<dbReference type="InterPro" id="IPR051677">
    <property type="entry name" value="AfsR-DnrI-RedD_regulator"/>
</dbReference>
<evidence type="ECO:0000256" key="2">
    <source>
        <dbReference type="ARBA" id="ARBA00023015"/>
    </source>
</evidence>
<accession>A0ABV9WB11</accession>
<feature type="domain" description="OmpR/PhoB-type" evidence="7">
    <location>
        <begin position="1"/>
        <end position="91"/>
    </location>
</feature>
<keyword evidence="3 5" id="KW-0238">DNA-binding</keyword>
<dbReference type="InterPro" id="IPR001867">
    <property type="entry name" value="OmpR/PhoB-type_DNA-bd"/>
</dbReference>
<dbReference type="PANTHER" id="PTHR35807">
    <property type="entry name" value="TRANSCRIPTIONAL REGULATOR REDD-RELATED"/>
    <property type="match status" value="1"/>
</dbReference>
<dbReference type="Gene3D" id="1.10.10.10">
    <property type="entry name" value="Winged helix-like DNA-binding domain superfamily/Winged helix DNA-binding domain"/>
    <property type="match status" value="1"/>
</dbReference>
<evidence type="ECO:0000259" key="7">
    <source>
        <dbReference type="PROSITE" id="PS51755"/>
    </source>
</evidence>
<dbReference type="InterPro" id="IPR027417">
    <property type="entry name" value="P-loop_NTPase"/>
</dbReference>
<dbReference type="SUPFAM" id="SSF52540">
    <property type="entry name" value="P-loop containing nucleoside triphosphate hydrolases"/>
    <property type="match status" value="1"/>
</dbReference>
<comment type="caution">
    <text evidence="8">The sequence shown here is derived from an EMBL/GenBank/DDBJ whole genome shotgun (WGS) entry which is preliminary data.</text>
</comment>
<dbReference type="Pfam" id="PF03704">
    <property type="entry name" value="BTAD"/>
    <property type="match status" value="1"/>
</dbReference>
<dbReference type="InterPro" id="IPR019734">
    <property type="entry name" value="TPR_rpt"/>
</dbReference>
<dbReference type="SMART" id="SM00862">
    <property type="entry name" value="Trans_reg_C"/>
    <property type="match status" value="1"/>
</dbReference>
<name>A0ABV9WB11_9ACTN</name>
<dbReference type="SMART" id="SM01043">
    <property type="entry name" value="BTAD"/>
    <property type="match status" value="1"/>
</dbReference>
<dbReference type="RefSeq" id="WP_380126276.1">
    <property type="nucleotide sequence ID" value="NZ_JBHSIU010000085.1"/>
</dbReference>
<evidence type="ECO:0000256" key="3">
    <source>
        <dbReference type="ARBA" id="ARBA00023125"/>
    </source>
</evidence>
<sequence>MECYVLGQVKVIVGGVPVDLGGPRQQLIVAGLLFHAGRAVTVPDLVQLVWDDDPPATARNQLQTAVYRIRRLLGADGASLQTDPAGYRITLPEDRLDLTRFQALLQRARAATDPEIAAVHYRAALDEWRDTPFAGLPGSMVARWRDSLAEQRWATVEEWAETLLDLRRPREVVERLAPLVAGDPLRERLTGVLMAALHREGRQAEALQLFQRTVVALREELGVDPGPRLRELHLEVLRGTGPAGAGGPPTASALPRVARLRGRVQETDRLLRAAHGVYRVIVVDGMAGVGKSAFAVSAAEALREEYPDAQLFVDLQGHSEGAPVAPVDALGLLLAQLGEPPQRIPDDLPGRQVLWRQALTGRRAVVVVDNVAGAEQVRPLLPPADAACVVLVTSRTRIGPIDGAFLLSLEPLPVGDAVSVLRDAIGDRVDAEPAAAAEVVELCGRLPLAVRLIAHRLQHRPRWSVSAMVGRLRAADPPPIAVSAEGHSVAAAFDVSYRQLSGLEQRCFRLLGLHPAGEFEVWPVAALAEVPVPVARELLDRLVEVHLLQEDQPGHYRLHDLMREFAGTLVTGAERPAALTRLLDYYLHTAATVNAHLELRPQDAPSFPADAFTRPFAGVREGGARDGGAREGLAWMRSAWPALVALADDAHRAGAHRHAVQLHRILWRFANKEGRSAVAERLGRQAIASARVLGDDELIAQACKWHAGTMLRLSRPAESVEYLREAAAHYAAAGVTGQLGAVAVNLGVVCRVTGRLDESLAHLRTAETACRASGDISSRLRGVAETGAVQLRLGRPEQARLALREAVISMHQLGATMQVSLAWAASEFGRVHLALGHPRLALLLLRRALRVNIDAGNVSGAAETLSSVGRAHAALGDLDEALRCQLEACQQVQHLTDPHFELGIRNDLGTTLTLLGRTDEAIAEHDRALLLTAQTGQQYEQARAHTGIADALRRAGRDDAGERADARALFRACGLSDAAATQASEPPQQPVLLDHRH</sequence>
<evidence type="ECO:0000256" key="4">
    <source>
        <dbReference type="ARBA" id="ARBA00023163"/>
    </source>
</evidence>
<dbReference type="SUPFAM" id="SSF48452">
    <property type="entry name" value="TPR-like"/>
    <property type="match status" value="3"/>
</dbReference>
<protein>
    <submittedName>
        <fullName evidence="8">BTAD domain-containing putative transcriptional regulator</fullName>
    </submittedName>
</protein>
<dbReference type="EMBL" id="JBHSIU010000085">
    <property type="protein sequence ID" value="MFC5005638.1"/>
    <property type="molecule type" value="Genomic_DNA"/>
</dbReference>
<feature type="region of interest" description="Disordered" evidence="6">
    <location>
        <begin position="978"/>
        <end position="997"/>
    </location>
</feature>
<dbReference type="InterPro" id="IPR011990">
    <property type="entry name" value="TPR-like_helical_dom_sf"/>
</dbReference>
<dbReference type="SMART" id="SM00028">
    <property type="entry name" value="TPR"/>
    <property type="match status" value="4"/>
</dbReference>
<dbReference type="InterPro" id="IPR036388">
    <property type="entry name" value="WH-like_DNA-bd_sf"/>
</dbReference>
<dbReference type="SUPFAM" id="SSF46894">
    <property type="entry name" value="C-terminal effector domain of the bipartite response regulators"/>
    <property type="match status" value="1"/>
</dbReference>
<keyword evidence="4" id="KW-0804">Transcription</keyword>
<evidence type="ECO:0000256" key="5">
    <source>
        <dbReference type="PROSITE-ProRule" id="PRU01091"/>
    </source>
</evidence>
<keyword evidence="2" id="KW-0805">Transcription regulation</keyword>
<reference evidence="9" key="1">
    <citation type="journal article" date="2019" name="Int. J. Syst. Evol. Microbiol.">
        <title>The Global Catalogue of Microorganisms (GCM) 10K type strain sequencing project: providing services to taxonomists for standard genome sequencing and annotation.</title>
        <authorList>
            <consortium name="The Broad Institute Genomics Platform"/>
            <consortium name="The Broad Institute Genome Sequencing Center for Infectious Disease"/>
            <person name="Wu L."/>
            <person name="Ma J."/>
        </authorList>
    </citation>
    <scope>NUCLEOTIDE SEQUENCE [LARGE SCALE GENOMIC DNA]</scope>
    <source>
        <strain evidence="9">CGMCC 4.7152</strain>
    </source>
</reference>
<dbReference type="PROSITE" id="PS51755">
    <property type="entry name" value="OMPR_PHOB"/>
    <property type="match status" value="1"/>
</dbReference>